<proteinExistence type="predicted"/>
<dbReference type="Gene3D" id="3.40.50.300">
    <property type="entry name" value="P-loop containing nucleotide triphosphate hydrolases"/>
    <property type="match status" value="1"/>
</dbReference>
<accession>A0A9W9KIA3</accession>
<evidence type="ECO:0000256" key="3">
    <source>
        <dbReference type="PROSITE-ProRule" id="PRU00221"/>
    </source>
</evidence>
<dbReference type="PANTHER" id="PTHR10039">
    <property type="entry name" value="AMELOGENIN"/>
    <property type="match status" value="1"/>
</dbReference>
<reference evidence="6" key="1">
    <citation type="submission" date="2022-11" db="EMBL/GenBank/DDBJ databases">
        <authorList>
            <person name="Petersen C."/>
        </authorList>
    </citation>
    <scope>NUCLEOTIDE SEQUENCE</scope>
    <source>
        <strain evidence="6">IBT 30069</strain>
    </source>
</reference>
<organism evidence="6 7">
    <name type="scientific">Penicillium angulare</name>
    <dbReference type="NCBI Taxonomy" id="116970"/>
    <lineage>
        <taxon>Eukaryota</taxon>
        <taxon>Fungi</taxon>
        <taxon>Dikarya</taxon>
        <taxon>Ascomycota</taxon>
        <taxon>Pezizomycotina</taxon>
        <taxon>Eurotiomycetes</taxon>
        <taxon>Eurotiomycetidae</taxon>
        <taxon>Eurotiales</taxon>
        <taxon>Aspergillaceae</taxon>
        <taxon>Penicillium</taxon>
    </lineage>
</organism>
<dbReference type="OrthoDB" id="674604at2759"/>
<keyword evidence="7" id="KW-1185">Reference proteome</keyword>
<feature type="repeat" description="WD" evidence="3">
    <location>
        <begin position="908"/>
        <end position="949"/>
    </location>
</feature>
<dbReference type="InterPro" id="IPR001680">
    <property type="entry name" value="WD40_rpt"/>
</dbReference>
<dbReference type="PROSITE" id="PS00678">
    <property type="entry name" value="WD_REPEATS_1"/>
    <property type="match status" value="1"/>
</dbReference>
<dbReference type="Pfam" id="PF00400">
    <property type="entry name" value="WD40"/>
    <property type="match status" value="1"/>
</dbReference>
<dbReference type="SMART" id="SM00320">
    <property type="entry name" value="WD40"/>
    <property type="match status" value="8"/>
</dbReference>
<dbReference type="PROSITE" id="PS50837">
    <property type="entry name" value="NACHT"/>
    <property type="match status" value="1"/>
</dbReference>
<evidence type="ECO:0000256" key="1">
    <source>
        <dbReference type="ARBA" id="ARBA00022574"/>
    </source>
</evidence>
<dbReference type="Pfam" id="PF24883">
    <property type="entry name" value="NPHP3_N"/>
    <property type="match status" value="1"/>
</dbReference>
<gene>
    <name evidence="6" type="ORF">N7456_004329</name>
</gene>
<comment type="caution">
    <text evidence="6">The sequence shown here is derived from an EMBL/GenBank/DDBJ whole genome shotgun (WGS) entry which is preliminary data.</text>
</comment>
<dbReference type="EMBL" id="JAPQKH010000003">
    <property type="protein sequence ID" value="KAJ5107654.1"/>
    <property type="molecule type" value="Genomic_DNA"/>
</dbReference>
<keyword evidence="2" id="KW-0677">Repeat</keyword>
<evidence type="ECO:0000313" key="7">
    <source>
        <dbReference type="Proteomes" id="UP001149165"/>
    </source>
</evidence>
<evidence type="ECO:0000256" key="4">
    <source>
        <dbReference type="SAM" id="MobiDB-lite"/>
    </source>
</evidence>
<dbReference type="InterPro" id="IPR056884">
    <property type="entry name" value="NPHP3-like_N"/>
</dbReference>
<sequence length="1484" mass="168716">MLPKLKKKYKNRLSKNRPILDDKTQQKNSAEPHILDSEATGKGIENDTSKSLWDRAFESLRPNQQRDLRLLLSETNDDTKIHSGDPQIKRALRDVAETVQEQHNIRQAKNDGNRIHEAAKGILRAAWSLESTVTKVVVVDPTGYSTAVWGVVSLGLKFLTGMLARYAIVENIQSNHGMATTENIEDGLINLYVELLAYALEMREILRIGHAQRLWTSLSDIVDRPLSVIEAKIQANDTDLQKWLNLDHQILHHAKLDQWLMEANKIRSQLQDINQKFDISLLRVVDQAHFNSSDNETDVSLCLENTRARVLEIILDWILDAQSPKLFWLEGKAGTGKSTISRTLAKLLQEKGLLGASFFFKQGRGDRATAKYFVTTIIKQLSDVIPQLKSGIQEAIAQDSGVSERSIDQQFSQLFIEPLKCIQEDHMGRFIVFVIDAFDECQDKDGIQKILKNISRAIRALPKLQLRFFVVSRPEEPIISAFDRMDGVHEYNHCVLEERSDDEIKADMRTFLENWPETDVIEHLVERTAPLFILAATICRFVKEPKINPMIRLQEILEHANEASTLADTYLPILERSIQDEQPGATESLLQDFHRVVGSIACLYFPLSIQALARLLKIDEDTVERRVDCLRSVLTIPSDEFSGVTVYHQSFREFLIKGDSSMPFRINQANKHQELASRCFEVMKGLRNNMCNLSHDAEPRSEIPEAVIAQTIRPEMRYSCQYWIKHLQNSLDLVDKVQLMLFLENQFLYWLETMSILGLSYEVLTGLLSLAEIYPVSFYAFTNSAAFSIQSFQGFRPLLEFFKDSIRFVRKNIGIINNTPLQTYSSALIFTPKSSIVRKKYWKLVPDYFLNFPAVDEDWSPMVQEIDVDNARIMAFCPDGRWLASGRRELGLWDISDSGSGKRAKTLKTLQDSVIQCLRFSPDSHHLAIGYQDSRIEIWNIENDDQAKVILEREYSKMNVMDEDTENNPMGCVFLAFSQNAKFLLSESQESRLNLLERAIKIWDLSQVDACQSIIPSRLPVYESETKSETIFLAMLPSDMVVIAADSCGSVRKWIKSADGDWSLSLSIPYPRPAFANDLAISPDCKHLASAEMSEVDIWDIENLVDDTPIRVLNTFSAMIKIAFSSDSRWLAGQTVHGLIQVWDLATGFDTPSFVFEKKCSTGIMGFEFFNDGKSLASWYRPSTVQIWNLSEPFASMAVSNTRWGIRELRISKDGKRLASSSLDSGLEIWQVEVPGIITNEFQYKHTHTSHRFQRAMDFSQNGEWLAFYSEPKVLIRDIFGKTQALSLGPAGQCSAFSADGQLLAVVDSCESKFAIWDITKSPPLKIRELDIEEHSYVQTLVFAPDNKRLAVSSIMGHITVCDLDDETEPTPRWIGDNYGVVHSMRFSADTTHIITEHGAFDSREDQPQEPKNSEDWQLALGIQDEWVIIGGHKCLWLPAEFRGCWTAYEGFLYIGTKSGIHCLGLRIDRDLLAKYNVKCTSTS</sequence>
<dbReference type="SUPFAM" id="SSF82171">
    <property type="entry name" value="DPP6 N-terminal domain-like"/>
    <property type="match status" value="1"/>
</dbReference>
<dbReference type="SUPFAM" id="SSF52540">
    <property type="entry name" value="P-loop containing nucleoside triphosphate hydrolases"/>
    <property type="match status" value="1"/>
</dbReference>
<dbReference type="PROSITE" id="PS50082">
    <property type="entry name" value="WD_REPEATS_2"/>
    <property type="match status" value="1"/>
</dbReference>
<dbReference type="InterPro" id="IPR007111">
    <property type="entry name" value="NACHT_NTPase"/>
</dbReference>
<dbReference type="InterPro" id="IPR027417">
    <property type="entry name" value="P-loop_NTPase"/>
</dbReference>
<feature type="compositionally biased region" description="Basic residues" evidence="4">
    <location>
        <begin position="1"/>
        <end position="15"/>
    </location>
</feature>
<dbReference type="PANTHER" id="PTHR10039:SF17">
    <property type="entry name" value="FUNGAL STAND N-TERMINAL GOODBYE DOMAIN-CONTAINING PROTEIN-RELATED"/>
    <property type="match status" value="1"/>
</dbReference>
<dbReference type="InterPro" id="IPR015943">
    <property type="entry name" value="WD40/YVTN_repeat-like_dom_sf"/>
</dbReference>
<dbReference type="InterPro" id="IPR019775">
    <property type="entry name" value="WD40_repeat_CS"/>
</dbReference>
<dbReference type="Gene3D" id="2.130.10.10">
    <property type="entry name" value="YVTN repeat-like/Quinoprotein amine dehydrogenase"/>
    <property type="match status" value="3"/>
</dbReference>
<evidence type="ECO:0000259" key="5">
    <source>
        <dbReference type="PROSITE" id="PS50837"/>
    </source>
</evidence>
<dbReference type="Proteomes" id="UP001149165">
    <property type="component" value="Unassembled WGS sequence"/>
</dbReference>
<feature type="domain" description="NACHT" evidence="5">
    <location>
        <begin position="325"/>
        <end position="474"/>
    </location>
</feature>
<protein>
    <recommendedName>
        <fullName evidence="5">NACHT domain-containing protein</fullName>
    </recommendedName>
</protein>
<feature type="region of interest" description="Disordered" evidence="4">
    <location>
        <begin position="1"/>
        <end position="46"/>
    </location>
</feature>
<reference evidence="6" key="2">
    <citation type="journal article" date="2023" name="IMA Fungus">
        <title>Comparative genomic study of the Penicillium genus elucidates a diverse pangenome and 15 lateral gene transfer events.</title>
        <authorList>
            <person name="Petersen C."/>
            <person name="Sorensen T."/>
            <person name="Nielsen M.R."/>
            <person name="Sondergaard T.E."/>
            <person name="Sorensen J.L."/>
            <person name="Fitzpatrick D.A."/>
            <person name="Frisvad J.C."/>
            <person name="Nielsen K.L."/>
        </authorList>
    </citation>
    <scope>NUCLEOTIDE SEQUENCE</scope>
    <source>
        <strain evidence="6">IBT 30069</strain>
    </source>
</reference>
<evidence type="ECO:0000313" key="6">
    <source>
        <dbReference type="EMBL" id="KAJ5107654.1"/>
    </source>
</evidence>
<name>A0A9W9KIA3_9EURO</name>
<keyword evidence="1 3" id="KW-0853">WD repeat</keyword>
<evidence type="ECO:0000256" key="2">
    <source>
        <dbReference type="ARBA" id="ARBA00022737"/>
    </source>
</evidence>